<dbReference type="EMBL" id="JBHTBJ010000001">
    <property type="protein sequence ID" value="MFC7272806.1"/>
    <property type="molecule type" value="Genomic_DNA"/>
</dbReference>
<dbReference type="Proteomes" id="UP001596548">
    <property type="component" value="Unassembled WGS sequence"/>
</dbReference>
<evidence type="ECO:0000313" key="3">
    <source>
        <dbReference type="Proteomes" id="UP001596548"/>
    </source>
</evidence>
<sequence>MGAVTTYPNIGFDPCPGSVDSVSSLQQRISTAAASMRQANELMSRLRSDDSAVWRGQAGDAFRQHLNSTLIEDLGKANQSLNQAVTTLHGWGVSLGGFRQRAAALEQEAAQANREVEAAKSRHQQAAGNPDLGLAGQFFSTDAELQSAQRRLDSAALALRNATADLDAAEDKLAAVRRKARDLNDEWDDASNRAAGELKHAAEFAPHKPGLLSRIGKGIAHAVDAVGDWVSDHLDDIHAVLSTVSAISGLIALCTPPPIDAIALGVSLVAGAGALATTLADPKVRGDLGEILHGNFSGNWGSMLQLGGDVIGLVPGVGVATKSIKAGGELFAEGARGMPTIVDIASSVAHDPGIVMKQVAKIPKIGDALEGMRLLEPGAASIPGATADMLNFVNKTVGSAKKTITTTWDGVTGGGDD</sequence>
<keyword evidence="1" id="KW-0175">Coiled coil</keyword>
<organism evidence="2 3">
    <name type="scientific">Paractinoplanes rhizophilus</name>
    <dbReference type="NCBI Taxonomy" id="1416877"/>
    <lineage>
        <taxon>Bacteria</taxon>
        <taxon>Bacillati</taxon>
        <taxon>Actinomycetota</taxon>
        <taxon>Actinomycetes</taxon>
        <taxon>Micromonosporales</taxon>
        <taxon>Micromonosporaceae</taxon>
        <taxon>Paractinoplanes</taxon>
    </lineage>
</organism>
<evidence type="ECO:0000313" key="2">
    <source>
        <dbReference type="EMBL" id="MFC7272806.1"/>
    </source>
</evidence>
<dbReference type="RefSeq" id="WP_378964221.1">
    <property type="nucleotide sequence ID" value="NZ_JBHTBJ010000001.1"/>
</dbReference>
<accession>A0ABW2HJR7</accession>
<protein>
    <recommendedName>
        <fullName evidence="4">WXG100 family type VII secretion target</fullName>
    </recommendedName>
</protein>
<feature type="coiled-coil region" evidence="1">
    <location>
        <begin position="95"/>
        <end position="193"/>
    </location>
</feature>
<name>A0ABW2HJR7_9ACTN</name>
<keyword evidence="3" id="KW-1185">Reference proteome</keyword>
<proteinExistence type="predicted"/>
<reference evidence="3" key="1">
    <citation type="journal article" date="2019" name="Int. J. Syst. Evol. Microbiol.">
        <title>The Global Catalogue of Microorganisms (GCM) 10K type strain sequencing project: providing services to taxonomists for standard genome sequencing and annotation.</title>
        <authorList>
            <consortium name="The Broad Institute Genomics Platform"/>
            <consortium name="The Broad Institute Genome Sequencing Center for Infectious Disease"/>
            <person name="Wu L."/>
            <person name="Ma J."/>
        </authorList>
    </citation>
    <scope>NUCLEOTIDE SEQUENCE [LARGE SCALE GENOMIC DNA]</scope>
    <source>
        <strain evidence="3">XZYJT-10</strain>
    </source>
</reference>
<comment type="caution">
    <text evidence="2">The sequence shown here is derived from an EMBL/GenBank/DDBJ whole genome shotgun (WGS) entry which is preliminary data.</text>
</comment>
<gene>
    <name evidence="2" type="ORF">ACFQS1_02335</name>
</gene>
<evidence type="ECO:0008006" key="4">
    <source>
        <dbReference type="Google" id="ProtNLM"/>
    </source>
</evidence>
<evidence type="ECO:0000256" key="1">
    <source>
        <dbReference type="SAM" id="Coils"/>
    </source>
</evidence>